<reference evidence="2 3" key="1">
    <citation type="submission" date="2024-02" db="EMBL/GenBank/DDBJ databases">
        <title>de novo genome assembly of Solanum bulbocastanum strain 11H21.</title>
        <authorList>
            <person name="Hosaka A.J."/>
        </authorList>
    </citation>
    <scope>NUCLEOTIDE SEQUENCE [LARGE SCALE GENOMIC DNA]</scope>
    <source>
        <tissue evidence="2">Young leaves</tissue>
    </source>
</reference>
<name>A0AAN8YPX1_SOLBU</name>
<proteinExistence type="predicted"/>
<evidence type="ECO:0000313" key="2">
    <source>
        <dbReference type="EMBL" id="KAK6803371.1"/>
    </source>
</evidence>
<keyword evidence="3" id="KW-1185">Reference proteome</keyword>
<dbReference type="Proteomes" id="UP001371456">
    <property type="component" value="Unassembled WGS sequence"/>
</dbReference>
<sequence length="135" mass="14336">MSSSPPLPSSPILPLSLSLLRQPARTKNQPVDMVGEAARLREASRLLSSLFFGDNNNKQQPADEKPASSQARTASEPPSPAATPSGDSSNGYVRPRRAAASHSKQPRRAVAPADVNQQTGEATTATSDGRHQQLR</sequence>
<organism evidence="2 3">
    <name type="scientific">Solanum bulbocastanum</name>
    <name type="common">Wild potato</name>
    <dbReference type="NCBI Taxonomy" id="147425"/>
    <lineage>
        <taxon>Eukaryota</taxon>
        <taxon>Viridiplantae</taxon>
        <taxon>Streptophyta</taxon>
        <taxon>Embryophyta</taxon>
        <taxon>Tracheophyta</taxon>
        <taxon>Spermatophyta</taxon>
        <taxon>Magnoliopsida</taxon>
        <taxon>eudicotyledons</taxon>
        <taxon>Gunneridae</taxon>
        <taxon>Pentapetalae</taxon>
        <taxon>asterids</taxon>
        <taxon>lamiids</taxon>
        <taxon>Solanales</taxon>
        <taxon>Solanaceae</taxon>
        <taxon>Solanoideae</taxon>
        <taxon>Solaneae</taxon>
        <taxon>Solanum</taxon>
    </lineage>
</organism>
<feature type="compositionally biased region" description="Basic residues" evidence="1">
    <location>
        <begin position="94"/>
        <end position="107"/>
    </location>
</feature>
<dbReference type="EMBL" id="JBANQN010000001">
    <property type="protein sequence ID" value="KAK6803371.1"/>
    <property type="molecule type" value="Genomic_DNA"/>
</dbReference>
<comment type="caution">
    <text evidence="2">The sequence shown here is derived from an EMBL/GenBank/DDBJ whole genome shotgun (WGS) entry which is preliminary data.</text>
</comment>
<gene>
    <name evidence="2" type="ORF">RDI58_001155</name>
</gene>
<feature type="compositionally biased region" description="Polar residues" evidence="1">
    <location>
        <begin position="115"/>
        <end position="127"/>
    </location>
</feature>
<protein>
    <submittedName>
        <fullName evidence="2">Uncharacterized protein</fullName>
    </submittedName>
</protein>
<feature type="region of interest" description="Disordered" evidence="1">
    <location>
        <begin position="51"/>
        <end position="135"/>
    </location>
</feature>
<accession>A0AAN8YPX1</accession>
<evidence type="ECO:0000313" key="3">
    <source>
        <dbReference type="Proteomes" id="UP001371456"/>
    </source>
</evidence>
<evidence type="ECO:0000256" key="1">
    <source>
        <dbReference type="SAM" id="MobiDB-lite"/>
    </source>
</evidence>
<dbReference type="AlphaFoldDB" id="A0AAN8YPX1"/>